<evidence type="ECO:0000313" key="2">
    <source>
        <dbReference type="EMBL" id="QOI71566.1"/>
    </source>
</evidence>
<gene>
    <name evidence="2" type="ORF">pEaSNUABM47_00082</name>
</gene>
<protein>
    <submittedName>
        <fullName evidence="2">Putative membrane protein</fullName>
    </submittedName>
</protein>
<keyword evidence="1" id="KW-1133">Transmembrane helix</keyword>
<organism evidence="2 3">
    <name type="scientific">Erwinia phage pEa_SNUABM_47</name>
    <dbReference type="NCBI Taxonomy" id="2768774"/>
    <lineage>
        <taxon>Viruses</taxon>
        <taxon>Duplodnaviria</taxon>
        <taxon>Heunggongvirae</taxon>
        <taxon>Uroviricota</taxon>
        <taxon>Caudoviricetes</taxon>
        <taxon>Eneladusvirus</taxon>
        <taxon>Eneladusvirus BF</taxon>
    </lineage>
</organism>
<dbReference type="Proteomes" id="UP000594024">
    <property type="component" value="Segment"/>
</dbReference>
<evidence type="ECO:0000256" key="1">
    <source>
        <dbReference type="SAM" id="Phobius"/>
    </source>
</evidence>
<dbReference type="EMBL" id="MT939487">
    <property type="protein sequence ID" value="QOI71566.1"/>
    <property type="molecule type" value="Genomic_DNA"/>
</dbReference>
<name>A0A7L8ZM60_9CAUD</name>
<feature type="transmembrane region" description="Helical" evidence="1">
    <location>
        <begin position="33"/>
        <end position="55"/>
    </location>
</feature>
<evidence type="ECO:0000313" key="3">
    <source>
        <dbReference type="Proteomes" id="UP000594024"/>
    </source>
</evidence>
<accession>A0A7L8ZM60</accession>
<feature type="transmembrane region" description="Helical" evidence="1">
    <location>
        <begin position="7"/>
        <end position="27"/>
    </location>
</feature>
<keyword evidence="1" id="KW-0472">Membrane</keyword>
<sequence>MTVLSIVCIVYCIGALLTFIVGGYVSGSFKDGIFGIIFAAAFAFFWFYTIPAMFYEEYGREQRKKRRKK</sequence>
<reference evidence="2 3" key="1">
    <citation type="submission" date="2020-08" db="EMBL/GenBank/DDBJ databases">
        <title>Complete genome sequence of Erwinia phage pEa_SNUABM_47.</title>
        <authorList>
            <person name="Kim S.G."/>
            <person name="Lee S.B."/>
            <person name="Park S.C."/>
        </authorList>
    </citation>
    <scope>NUCLEOTIDE SEQUENCE [LARGE SCALE GENOMIC DNA]</scope>
</reference>
<proteinExistence type="predicted"/>
<keyword evidence="1" id="KW-0812">Transmembrane</keyword>